<evidence type="ECO:0000256" key="1">
    <source>
        <dbReference type="ARBA" id="ARBA00005234"/>
    </source>
</evidence>
<keyword evidence="4" id="KW-0788">Thiol protease</keyword>
<keyword evidence="7" id="KW-1185">Reference proteome</keyword>
<feature type="domain" description="Ubiquitin-like protease family profile" evidence="5">
    <location>
        <begin position="12"/>
        <end position="166"/>
    </location>
</feature>
<dbReference type="InterPro" id="IPR044613">
    <property type="entry name" value="Nep1/2-like"/>
</dbReference>
<reference evidence="6 7" key="1">
    <citation type="journal article" date="2022" name="G3 (Bethesda)">
        <title>Whole-genome sequence and methylome profiling of the almond [Prunus dulcis (Mill.) D.A. Webb] cultivar 'Nonpareil'.</title>
        <authorList>
            <person name="D'Amico-Willman K.M."/>
            <person name="Ouma W.Z."/>
            <person name="Meulia T."/>
            <person name="Sideli G.M."/>
            <person name="Gradziel T.M."/>
            <person name="Fresnedo-Ramirez J."/>
        </authorList>
    </citation>
    <scope>NUCLEOTIDE SEQUENCE [LARGE SCALE GENOMIC DNA]</scope>
    <source>
        <strain evidence="6">Clone GOH B32 T37-40</strain>
    </source>
</reference>
<dbReference type="GO" id="GO:0000338">
    <property type="term" value="P:protein deneddylation"/>
    <property type="evidence" value="ECO:0007669"/>
    <property type="project" value="TreeGrafter"/>
</dbReference>
<sequence>MEKEEGLTYDKVVLRSCDLDLLRGPHFLSDSLIEFYFSYLFNSQLPDVHDDDDTQIHSKSKDDILLVPPTLSYWVANSLDSQSLHWFLYNLMVKGVRDDDDDDDDDERKAAALWVPQCHHGYLNTPRTSSYYVDDKNEPCFRELPTPRQTNLYDCGLYVMAIARVICQWYCAGASSATATATATHVDDEDEGHDARFPNIMKHFDNSLESTMRSELLVLVEQLKSHMKSNSFFLSIYNTHHIHTYDAYFSINICIAYQSYQYMHACIWGFIIISCMTPNECES</sequence>
<gene>
    <name evidence="6" type="ORF">L3X38_006429</name>
</gene>
<comment type="similarity">
    <text evidence="1">Belongs to the peptidase C48 family.</text>
</comment>
<dbReference type="AlphaFoldDB" id="A0AAD4ZSS8"/>
<evidence type="ECO:0000256" key="4">
    <source>
        <dbReference type="ARBA" id="ARBA00022807"/>
    </source>
</evidence>
<keyword evidence="3" id="KW-0378">Hydrolase</keyword>
<dbReference type="Gene3D" id="3.40.395.10">
    <property type="entry name" value="Adenoviral Proteinase, Chain A"/>
    <property type="match status" value="2"/>
</dbReference>
<proteinExistence type="inferred from homology"/>
<dbReference type="GO" id="GO:0008234">
    <property type="term" value="F:cysteine-type peptidase activity"/>
    <property type="evidence" value="ECO:0007669"/>
    <property type="project" value="UniProtKB-KW"/>
</dbReference>
<dbReference type="GO" id="GO:0006508">
    <property type="term" value="P:proteolysis"/>
    <property type="evidence" value="ECO:0007669"/>
    <property type="project" value="UniProtKB-KW"/>
</dbReference>
<evidence type="ECO:0000313" key="6">
    <source>
        <dbReference type="EMBL" id="KAI5353535.1"/>
    </source>
</evidence>
<evidence type="ECO:0000259" key="5">
    <source>
        <dbReference type="PROSITE" id="PS50600"/>
    </source>
</evidence>
<dbReference type="InterPro" id="IPR003653">
    <property type="entry name" value="Peptidase_C48_C"/>
</dbReference>
<dbReference type="PANTHER" id="PTHR46468">
    <property type="entry name" value="SENTRIN-SPECIFIC PROTEASE 8"/>
    <property type="match status" value="1"/>
</dbReference>
<evidence type="ECO:0000256" key="3">
    <source>
        <dbReference type="ARBA" id="ARBA00022801"/>
    </source>
</evidence>
<dbReference type="PANTHER" id="PTHR46468:SF2">
    <property type="entry name" value="PROTEASE, SENP8, PUTATIVE-RELATED"/>
    <property type="match status" value="1"/>
</dbReference>
<name>A0AAD4ZSS8_PRUDU</name>
<dbReference type="EMBL" id="JAJFAZ020000001">
    <property type="protein sequence ID" value="KAI5353535.1"/>
    <property type="molecule type" value="Genomic_DNA"/>
</dbReference>
<protein>
    <recommendedName>
        <fullName evidence="5">Ubiquitin-like protease family profile domain-containing protein</fullName>
    </recommendedName>
</protein>
<dbReference type="GO" id="GO:0019784">
    <property type="term" value="F:deNEDDylase activity"/>
    <property type="evidence" value="ECO:0007669"/>
    <property type="project" value="InterPro"/>
</dbReference>
<organism evidence="6 7">
    <name type="scientific">Prunus dulcis</name>
    <name type="common">Almond</name>
    <name type="synonym">Amygdalus dulcis</name>
    <dbReference type="NCBI Taxonomy" id="3755"/>
    <lineage>
        <taxon>Eukaryota</taxon>
        <taxon>Viridiplantae</taxon>
        <taxon>Streptophyta</taxon>
        <taxon>Embryophyta</taxon>
        <taxon>Tracheophyta</taxon>
        <taxon>Spermatophyta</taxon>
        <taxon>Magnoliopsida</taxon>
        <taxon>eudicotyledons</taxon>
        <taxon>Gunneridae</taxon>
        <taxon>Pentapetalae</taxon>
        <taxon>rosids</taxon>
        <taxon>fabids</taxon>
        <taxon>Rosales</taxon>
        <taxon>Rosaceae</taxon>
        <taxon>Amygdaloideae</taxon>
        <taxon>Amygdaleae</taxon>
        <taxon>Prunus</taxon>
    </lineage>
</organism>
<accession>A0AAD4ZSS8</accession>
<dbReference type="Proteomes" id="UP001054821">
    <property type="component" value="Chromosome 1"/>
</dbReference>
<dbReference type="SUPFAM" id="SSF54001">
    <property type="entry name" value="Cysteine proteinases"/>
    <property type="match status" value="1"/>
</dbReference>
<evidence type="ECO:0000256" key="2">
    <source>
        <dbReference type="ARBA" id="ARBA00022670"/>
    </source>
</evidence>
<keyword evidence="2" id="KW-0645">Protease</keyword>
<evidence type="ECO:0000313" key="7">
    <source>
        <dbReference type="Proteomes" id="UP001054821"/>
    </source>
</evidence>
<comment type="caution">
    <text evidence="6">The sequence shown here is derived from an EMBL/GenBank/DDBJ whole genome shotgun (WGS) entry which is preliminary data.</text>
</comment>
<dbReference type="PROSITE" id="PS50600">
    <property type="entry name" value="ULP_PROTEASE"/>
    <property type="match status" value="1"/>
</dbReference>
<dbReference type="InterPro" id="IPR038765">
    <property type="entry name" value="Papain-like_cys_pep_sf"/>
</dbReference>